<gene>
    <name evidence="1" type="ORF">AFUS01_LOCUS28231</name>
</gene>
<accession>A0A8J2PL40</accession>
<sequence length="111" mass="12708">AGYNDQKIFLDRNCIRIKDSLTRIPDTTEFIMVSCEKGRKHGGNATLEPVDLFGFVHLKPSVEKRIQDFQQTRFGAEYSQRPGRNPKGVEEKPVSSGSELVIILFLIWFLH</sequence>
<dbReference type="AlphaFoldDB" id="A0A8J2PL40"/>
<dbReference type="EMBL" id="CAJVCH010400677">
    <property type="protein sequence ID" value="CAG7817679.1"/>
    <property type="molecule type" value="Genomic_DNA"/>
</dbReference>
<keyword evidence="2" id="KW-1185">Reference proteome</keyword>
<feature type="non-terminal residue" evidence="1">
    <location>
        <position position="1"/>
    </location>
</feature>
<organism evidence="1 2">
    <name type="scientific">Allacma fusca</name>
    <dbReference type="NCBI Taxonomy" id="39272"/>
    <lineage>
        <taxon>Eukaryota</taxon>
        <taxon>Metazoa</taxon>
        <taxon>Ecdysozoa</taxon>
        <taxon>Arthropoda</taxon>
        <taxon>Hexapoda</taxon>
        <taxon>Collembola</taxon>
        <taxon>Symphypleona</taxon>
        <taxon>Sminthuridae</taxon>
        <taxon>Allacma</taxon>
    </lineage>
</organism>
<protein>
    <submittedName>
        <fullName evidence="1">Uncharacterized protein</fullName>
    </submittedName>
</protein>
<evidence type="ECO:0000313" key="1">
    <source>
        <dbReference type="EMBL" id="CAG7817679.1"/>
    </source>
</evidence>
<reference evidence="1" key="1">
    <citation type="submission" date="2021-06" db="EMBL/GenBank/DDBJ databases">
        <authorList>
            <person name="Hodson N. C."/>
            <person name="Mongue J. A."/>
            <person name="Jaron S. K."/>
        </authorList>
    </citation>
    <scope>NUCLEOTIDE SEQUENCE</scope>
</reference>
<name>A0A8J2PL40_9HEXA</name>
<proteinExistence type="predicted"/>
<comment type="caution">
    <text evidence="1">The sequence shown here is derived from an EMBL/GenBank/DDBJ whole genome shotgun (WGS) entry which is preliminary data.</text>
</comment>
<dbReference type="Proteomes" id="UP000708208">
    <property type="component" value="Unassembled WGS sequence"/>
</dbReference>
<evidence type="ECO:0000313" key="2">
    <source>
        <dbReference type="Proteomes" id="UP000708208"/>
    </source>
</evidence>